<comment type="caution">
    <text evidence="1">The sequence shown here is derived from an EMBL/GenBank/DDBJ whole genome shotgun (WGS) entry which is preliminary data.</text>
</comment>
<evidence type="ECO:0000313" key="1">
    <source>
        <dbReference type="EMBL" id="VDI05189.1"/>
    </source>
</evidence>
<gene>
    <name evidence="1" type="ORF">MGAL_10B053722</name>
</gene>
<keyword evidence="2" id="KW-1185">Reference proteome</keyword>
<proteinExistence type="predicted"/>
<dbReference type="Proteomes" id="UP000596742">
    <property type="component" value="Unassembled WGS sequence"/>
</dbReference>
<evidence type="ECO:0000313" key="2">
    <source>
        <dbReference type="Proteomes" id="UP000596742"/>
    </source>
</evidence>
<organism evidence="1 2">
    <name type="scientific">Mytilus galloprovincialis</name>
    <name type="common">Mediterranean mussel</name>
    <dbReference type="NCBI Taxonomy" id="29158"/>
    <lineage>
        <taxon>Eukaryota</taxon>
        <taxon>Metazoa</taxon>
        <taxon>Spiralia</taxon>
        <taxon>Lophotrochozoa</taxon>
        <taxon>Mollusca</taxon>
        <taxon>Bivalvia</taxon>
        <taxon>Autobranchia</taxon>
        <taxon>Pteriomorphia</taxon>
        <taxon>Mytilida</taxon>
        <taxon>Mytiloidea</taxon>
        <taxon>Mytilidae</taxon>
        <taxon>Mytilinae</taxon>
        <taxon>Mytilus</taxon>
    </lineage>
</organism>
<protein>
    <submittedName>
        <fullName evidence="1">Uncharacterized protein</fullName>
    </submittedName>
</protein>
<sequence>VKILTYYYSTKKITIQTNGRCHADNWNNRLITNRMPADDCSYPYRRVGKDAILFKRIIFRPMMLLLNVYDEYYINKVKKETNQILVALRQNQITKHIKNEWTRTVIFLTCLIKFCYIYNDAVIIVKCIHYYFGGRNINRYKPGGDWRWIKKNGDMVKMIYFAFDTGEPNG</sequence>
<dbReference type="EMBL" id="UYJE01001783">
    <property type="protein sequence ID" value="VDI05189.1"/>
    <property type="molecule type" value="Genomic_DNA"/>
</dbReference>
<dbReference type="AlphaFoldDB" id="A0A8B6CIC0"/>
<reference evidence="1" key="1">
    <citation type="submission" date="2018-11" db="EMBL/GenBank/DDBJ databases">
        <authorList>
            <person name="Alioto T."/>
            <person name="Alioto T."/>
        </authorList>
    </citation>
    <scope>NUCLEOTIDE SEQUENCE</scope>
</reference>
<name>A0A8B6CIC0_MYTGA</name>
<feature type="non-terminal residue" evidence="1">
    <location>
        <position position="170"/>
    </location>
</feature>
<accession>A0A8B6CIC0</accession>